<dbReference type="CDD" id="cd07816">
    <property type="entry name" value="Bet_v1-like"/>
    <property type="match status" value="1"/>
</dbReference>
<dbReference type="SMART" id="SM01037">
    <property type="entry name" value="Bet_v_1"/>
    <property type="match status" value="1"/>
</dbReference>
<dbReference type="InterPro" id="IPR000916">
    <property type="entry name" value="Bet_v_I/MLP"/>
</dbReference>
<dbReference type="SUPFAM" id="SSF55961">
    <property type="entry name" value="Bet v1-like"/>
    <property type="match status" value="1"/>
</dbReference>
<dbReference type="InterPro" id="IPR023393">
    <property type="entry name" value="START-like_dom_sf"/>
</dbReference>
<dbReference type="GO" id="GO:0006952">
    <property type="term" value="P:defense response"/>
    <property type="evidence" value="ECO:0007669"/>
    <property type="project" value="InterPro"/>
</dbReference>
<dbReference type="OrthoDB" id="1858121at2759"/>
<dbReference type="Pfam" id="PF00407">
    <property type="entry name" value="Bet_v_1"/>
    <property type="match status" value="1"/>
</dbReference>
<dbReference type="PANTHER" id="PTHR31907">
    <property type="entry name" value="MLP-LIKE PROTEIN 423"/>
    <property type="match status" value="1"/>
</dbReference>
<dbReference type="Proteomes" id="UP000326396">
    <property type="component" value="Unassembled WGS sequence"/>
</dbReference>
<feature type="domain" description="Bet v I/Major latex protein" evidence="1">
    <location>
        <begin position="2"/>
        <end position="151"/>
    </location>
</feature>
<proteinExistence type="predicted"/>
<keyword evidence="3" id="KW-1185">Reference proteome</keyword>
<accession>A0A5N6LGJ2</accession>
<organism evidence="2 3">
    <name type="scientific">Mikania micrantha</name>
    <name type="common">bitter vine</name>
    <dbReference type="NCBI Taxonomy" id="192012"/>
    <lineage>
        <taxon>Eukaryota</taxon>
        <taxon>Viridiplantae</taxon>
        <taxon>Streptophyta</taxon>
        <taxon>Embryophyta</taxon>
        <taxon>Tracheophyta</taxon>
        <taxon>Spermatophyta</taxon>
        <taxon>Magnoliopsida</taxon>
        <taxon>eudicotyledons</taxon>
        <taxon>Gunneridae</taxon>
        <taxon>Pentapetalae</taxon>
        <taxon>asterids</taxon>
        <taxon>campanulids</taxon>
        <taxon>Asterales</taxon>
        <taxon>Asteraceae</taxon>
        <taxon>Asteroideae</taxon>
        <taxon>Heliantheae alliance</taxon>
        <taxon>Eupatorieae</taxon>
        <taxon>Mikania</taxon>
    </lineage>
</organism>
<dbReference type="EMBL" id="SZYD01000811">
    <property type="protein sequence ID" value="KAD1391129.1"/>
    <property type="molecule type" value="Genomic_DNA"/>
</dbReference>
<evidence type="ECO:0000259" key="1">
    <source>
        <dbReference type="SMART" id="SM01037"/>
    </source>
</evidence>
<dbReference type="InterPro" id="IPR051761">
    <property type="entry name" value="MLP-like_ligand-binding"/>
</dbReference>
<reference evidence="2 3" key="1">
    <citation type="submission" date="2019-05" db="EMBL/GenBank/DDBJ databases">
        <title>Mikania micrantha, genome provides insights into the molecular mechanism of rapid growth.</title>
        <authorList>
            <person name="Liu B."/>
        </authorList>
    </citation>
    <scope>NUCLEOTIDE SEQUENCE [LARGE SCALE GENOMIC DNA]</scope>
    <source>
        <strain evidence="2">NLD-2019</strain>
        <tissue evidence="2">Leaf</tissue>
    </source>
</reference>
<evidence type="ECO:0000313" key="3">
    <source>
        <dbReference type="Proteomes" id="UP000326396"/>
    </source>
</evidence>
<protein>
    <recommendedName>
        <fullName evidence="1">Bet v I/Major latex protein domain-containing protein</fullName>
    </recommendedName>
</protein>
<dbReference type="AlphaFoldDB" id="A0A5N6LGJ2"/>
<sequence length="151" mass="17243">MALSGKRVAQIEIKSKGDVFHELWKGNPHQVPSLTPTTIQNCQTHDGEVGTTGSILFWNYFHDGKDSVAKTLIKDINEEKKSVTFEILEGDLLELYKTFVIHVHVDKHGANNLVTWTVEYEKLSPDVPDPDTLMDFYRKVTKDIETHHLQN</sequence>
<evidence type="ECO:0000313" key="2">
    <source>
        <dbReference type="EMBL" id="KAD1391129.1"/>
    </source>
</evidence>
<gene>
    <name evidence="2" type="ORF">E3N88_42892</name>
</gene>
<comment type="caution">
    <text evidence="2">The sequence shown here is derived from an EMBL/GenBank/DDBJ whole genome shotgun (WGS) entry which is preliminary data.</text>
</comment>
<dbReference type="Gene3D" id="3.30.530.20">
    <property type="match status" value="1"/>
</dbReference>
<name>A0A5N6LGJ2_9ASTR</name>